<name>G7THH1_XANOB</name>
<dbReference type="AlphaFoldDB" id="G7THH1"/>
<reference evidence="1 2" key="1">
    <citation type="journal article" date="2011" name="J. Bacteriol.">
        <title>Two new complete genome sequences offer insight into host and tissue specificity of plant pathogenic Xanthomonas spp.</title>
        <authorList>
            <person name="Bogdanove A.J."/>
            <person name="Koebnik R."/>
            <person name="Lu H."/>
            <person name="Furutani A."/>
            <person name="Angiuoli S.V."/>
            <person name="Patil P.B."/>
            <person name="Van Sluys M.A."/>
            <person name="Ryan R.P."/>
            <person name="Meyer D.F."/>
            <person name="Han S.W."/>
            <person name="Aparna G."/>
            <person name="Rajaram M."/>
            <person name="Delcher A.L."/>
            <person name="Phillippy A.M."/>
            <person name="Puiu D."/>
            <person name="Schatz M.C."/>
            <person name="Shumway M."/>
            <person name="Sommer D.D."/>
            <person name="Trapnell C."/>
            <person name="Benahmed F."/>
            <person name="Dimitrov G."/>
            <person name="Madupu R."/>
            <person name="Radune D."/>
            <person name="Sullivan S."/>
            <person name="Jha G."/>
            <person name="Ishihara H."/>
            <person name="Lee S.W."/>
            <person name="Pandey A."/>
            <person name="Sharma V."/>
            <person name="Sriariyanun M."/>
            <person name="Szurek B."/>
            <person name="Vera-Cruz C.M."/>
            <person name="Dorman K.S."/>
            <person name="Ronald P.C."/>
            <person name="Verdier V."/>
            <person name="Dow J.M."/>
            <person name="Sonti R.V."/>
            <person name="Tsuge S."/>
            <person name="Brendel V.P."/>
            <person name="Rabinowicz P.D."/>
            <person name="Leach J.E."/>
            <person name="White F.F."/>
            <person name="Salzberg S.L."/>
        </authorList>
    </citation>
    <scope>NUCLEOTIDE SEQUENCE [LARGE SCALE GENOMIC DNA]</scope>
    <source>
        <strain evidence="1 2">BLS256</strain>
    </source>
</reference>
<proteinExistence type="predicted"/>
<gene>
    <name evidence="1" type="ORF">XOC_2645</name>
</gene>
<dbReference type="KEGG" id="xor:XOC_2645"/>
<organism evidence="1 2">
    <name type="scientific">Xanthomonas oryzae pv. oryzicola (strain BLS256)</name>
    <dbReference type="NCBI Taxonomy" id="383407"/>
    <lineage>
        <taxon>Bacteria</taxon>
        <taxon>Pseudomonadati</taxon>
        <taxon>Pseudomonadota</taxon>
        <taxon>Gammaproteobacteria</taxon>
        <taxon>Lysobacterales</taxon>
        <taxon>Lysobacteraceae</taxon>
        <taxon>Xanthomonas</taxon>
    </lineage>
</organism>
<accession>G7THH1</accession>
<dbReference type="HOGENOM" id="CLU_2095924_0_0_6"/>
<protein>
    <submittedName>
        <fullName evidence="1">Uncharacterized protein</fullName>
    </submittedName>
</protein>
<evidence type="ECO:0000313" key="1">
    <source>
        <dbReference type="EMBL" id="AEQ96755.1"/>
    </source>
</evidence>
<evidence type="ECO:0000313" key="2">
    <source>
        <dbReference type="Proteomes" id="UP000008851"/>
    </source>
</evidence>
<sequence length="116" mass="12726">MEMNEQSGNSGQLAPDALGYALGRLDQEAPKRVWLQVDTTGNTMSAAPNIPWEERAIGADEVGQLLGLAARTVLETVACRPGFPVRLTMRPATWVAGEVKEWRDRNRVGLPKGRQK</sequence>
<dbReference type="EMBL" id="CP003057">
    <property type="protein sequence ID" value="AEQ96755.1"/>
    <property type="molecule type" value="Genomic_DNA"/>
</dbReference>
<dbReference type="Proteomes" id="UP000008851">
    <property type="component" value="Chromosome"/>
</dbReference>